<reference evidence="2 3" key="1">
    <citation type="submission" date="2023-07" db="EMBL/GenBank/DDBJ databases">
        <title>Genomic Encyclopedia of Type Strains, Phase IV (KMG-IV): sequencing the most valuable type-strain genomes for metagenomic binning, comparative biology and taxonomic classification.</title>
        <authorList>
            <person name="Goeker M."/>
        </authorList>
    </citation>
    <scope>NUCLEOTIDE SEQUENCE [LARGE SCALE GENOMIC DNA]</scope>
    <source>
        <strain evidence="2 3">DSM 19598</strain>
    </source>
</reference>
<dbReference type="SUPFAM" id="SSF48452">
    <property type="entry name" value="TPR-like"/>
    <property type="match status" value="1"/>
</dbReference>
<comment type="caution">
    <text evidence="2">The sequence shown here is derived from an EMBL/GenBank/DDBJ whole genome shotgun (WGS) entry which is preliminary data.</text>
</comment>
<dbReference type="SUPFAM" id="SSF69304">
    <property type="entry name" value="Tricorn protease N-terminal domain"/>
    <property type="match status" value="1"/>
</dbReference>
<dbReference type="PROSITE" id="PS50005">
    <property type="entry name" value="TPR"/>
    <property type="match status" value="1"/>
</dbReference>
<proteinExistence type="predicted"/>
<dbReference type="InterPro" id="IPR019734">
    <property type="entry name" value="TPR_rpt"/>
</dbReference>
<keyword evidence="3" id="KW-1185">Reference proteome</keyword>
<protein>
    <submittedName>
        <fullName evidence="2">Tetratricopeptide (TPR) repeat protein</fullName>
    </submittedName>
</protein>
<dbReference type="Gene3D" id="1.25.40.10">
    <property type="entry name" value="Tetratricopeptide repeat domain"/>
    <property type="match status" value="1"/>
</dbReference>
<dbReference type="Proteomes" id="UP001242313">
    <property type="component" value="Unassembled WGS sequence"/>
</dbReference>
<accession>A0ABU0G0S2</accession>
<organism evidence="2 3">
    <name type="scientific">Mesobacillus stamsii</name>
    <dbReference type="NCBI Taxonomy" id="225347"/>
    <lineage>
        <taxon>Bacteria</taxon>
        <taxon>Bacillati</taxon>
        <taxon>Bacillota</taxon>
        <taxon>Bacilli</taxon>
        <taxon>Bacillales</taxon>
        <taxon>Bacillaceae</taxon>
        <taxon>Mesobacillus</taxon>
    </lineage>
</organism>
<dbReference type="InterPro" id="IPR011990">
    <property type="entry name" value="TPR-like_helical_dom_sf"/>
</dbReference>
<gene>
    <name evidence="2" type="ORF">J2S25_003892</name>
</gene>
<evidence type="ECO:0000313" key="2">
    <source>
        <dbReference type="EMBL" id="MDQ0415665.1"/>
    </source>
</evidence>
<dbReference type="EMBL" id="JAUSUN010000043">
    <property type="protein sequence ID" value="MDQ0415665.1"/>
    <property type="molecule type" value="Genomic_DNA"/>
</dbReference>
<dbReference type="RefSeq" id="WP_307192623.1">
    <property type="nucleotide sequence ID" value="NZ_JAUSUN010000043.1"/>
</dbReference>
<evidence type="ECO:0000313" key="3">
    <source>
        <dbReference type="Proteomes" id="UP001242313"/>
    </source>
</evidence>
<name>A0ABU0G0S2_9BACI</name>
<evidence type="ECO:0000256" key="1">
    <source>
        <dbReference type="PROSITE-ProRule" id="PRU00339"/>
    </source>
</evidence>
<keyword evidence="1" id="KW-0802">TPR repeat</keyword>
<sequence length="317" mass="36359">MFKKGSVKATQKPKVKNDLRISGYTDGDYFISIDSKDFFGKAVSSPSGKYLIAAHKKDLVVVDHRKNELVYEYTFKGNLSSFDLLITDDLYYIVIDISNSQELVNEFFCFGPNGKPVIKKKVNANVQSFGISEDRRYVCCQNANNSDHPDGGSLLLFDTKTNELLHRWTPETGWADYYTFDTRDKNIILHYDDKGQYRYTFSGELVDKEQWDQTRLGTLNGYQLINIAEEKINSLESSSNNQLQLSDYQPVIELLAAAVEKDISSYQKAIAYRRLGEIYHTFNDNINALENLKRAIENNPKIGVMRMISKLEKEIDE</sequence>
<feature type="repeat" description="TPR" evidence="1">
    <location>
        <begin position="269"/>
        <end position="302"/>
    </location>
</feature>